<dbReference type="PANTHER" id="PTHR31770:SF2">
    <property type="entry name" value="CHEMOKINE-LIKE PROTEIN TAFA-1"/>
    <property type="match status" value="1"/>
</dbReference>
<evidence type="ECO:0000313" key="3">
    <source>
        <dbReference type="EMBL" id="MEQ2162758.1"/>
    </source>
</evidence>
<keyword evidence="2" id="KW-0732">Signal</keyword>
<dbReference type="Pfam" id="PF12020">
    <property type="entry name" value="TAFA"/>
    <property type="match status" value="1"/>
</dbReference>
<evidence type="ECO:0000256" key="2">
    <source>
        <dbReference type="ARBA" id="ARBA00022729"/>
    </source>
</evidence>
<keyword evidence="4" id="KW-1185">Reference proteome</keyword>
<organism evidence="3 4">
    <name type="scientific">Goodea atripinnis</name>
    <dbReference type="NCBI Taxonomy" id="208336"/>
    <lineage>
        <taxon>Eukaryota</taxon>
        <taxon>Metazoa</taxon>
        <taxon>Chordata</taxon>
        <taxon>Craniata</taxon>
        <taxon>Vertebrata</taxon>
        <taxon>Euteleostomi</taxon>
        <taxon>Actinopterygii</taxon>
        <taxon>Neopterygii</taxon>
        <taxon>Teleostei</taxon>
        <taxon>Neoteleostei</taxon>
        <taxon>Acanthomorphata</taxon>
        <taxon>Ovalentaria</taxon>
        <taxon>Atherinomorphae</taxon>
        <taxon>Cyprinodontiformes</taxon>
        <taxon>Goodeidae</taxon>
        <taxon>Goodea</taxon>
    </lineage>
</organism>
<comment type="similarity">
    <text evidence="1">Belongs to the TAFA family.</text>
</comment>
<dbReference type="EMBL" id="JAHRIO010012431">
    <property type="protein sequence ID" value="MEQ2162758.1"/>
    <property type="molecule type" value="Genomic_DNA"/>
</dbReference>
<feature type="non-terminal residue" evidence="3">
    <location>
        <position position="1"/>
    </location>
</feature>
<protein>
    <submittedName>
        <fullName evidence="3">Chemokine-like protein TAFA-1</fullName>
    </submittedName>
</protein>
<dbReference type="InterPro" id="IPR051743">
    <property type="entry name" value="TAFA_chemokine-like"/>
</dbReference>
<accession>A0ABV0MUI3</accession>
<evidence type="ECO:0000313" key="4">
    <source>
        <dbReference type="Proteomes" id="UP001476798"/>
    </source>
</evidence>
<comment type="caution">
    <text evidence="3">The sequence shown here is derived from an EMBL/GenBank/DDBJ whole genome shotgun (WGS) entry which is preliminary data.</text>
</comment>
<dbReference type="PANTHER" id="PTHR31770">
    <property type="entry name" value="CHEMOKINE-LIKE PROTEIN TAFA FAMILY MEMBER"/>
    <property type="match status" value="1"/>
</dbReference>
<gene>
    <name evidence="3" type="primary">TAFA1</name>
    <name evidence="3" type="ORF">GOODEAATRI_023073</name>
</gene>
<reference evidence="3 4" key="1">
    <citation type="submission" date="2021-06" db="EMBL/GenBank/DDBJ databases">
        <authorList>
            <person name="Palmer J.M."/>
        </authorList>
    </citation>
    <scope>NUCLEOTIDE SEQUENCE [LARGE SCALE GENOMIC DNA]</scope>
    <source>
        <strain evidence="3 4">GA_2019</strain>
        <tissue evidence="3">Muscle</tissue>
    </source>
</reference>
<name>A0ABV0MUI3_9TELE</name>
<dbReference type="Proteomes" id="UP001476798">
    <property type="component" value="Unassembled WGS sequence"/>
</dbReference>
<sequence length="51" mass="5866">SIVIGKWWCEMEPCLEGEECKTLPDNSGWMCYAGNKIKTTRNTQPYTTSTY</sequence>
<proteinExistence type="inferred from homology"/>
<dbReference type="InterPro" id="IPR020350">
    <property type="entry name" value="Chemokine-like_TAFA"/>
</dbReference>
<evidence type="ECO:0000256" key="1">
    <source>
        <dbReference type="ARBA" id="ARBA00006101"/>
    </source>
</evidence>